<dbReference type="EMBL" id="JAGRRH010000017">
    <property type="protein sequence ID" value="KAG7352391.1"/>
    <property type="molecule type" value="Genomic_DNA"/>
</dbReference>
<dbReference type="Proteomes" id="UP000693970">
    <property type="component" value="Unassembled WGS sequence"/>
</dbReference>
<evidence type="ECO:0000313" key="3">
    <source>
        <dbReference type="EMBL" id="KAG7366479.1"/>
    </source>
</evidence>
<evidence type="ECO:0000313" key="4">
    <source>
        <dbReference type="Proteomes" id="UP000693970"/>
    </source>
</evidence>
<keyword evidence="4" id="KW-1185">Reference proteome</keyword>
<dbReference type="OrthoDB" id="47436at2759"/>
<name>A0A9K3PMP0_9STRA</name>
<reference evidence="2" key="1">
    <citation type="journal article" date="2021" name="Sci. Rep.">
        <title>Diploid genomic architecture of Nitzschia inconspicua, an elite biomass production diatom.</title>
        <authorList>
            <person name="Oliver A."/>
            <person name="Podell S."/>
            <person name="Pinowska A."/>
            <person name="Traller J.C."/>
            <person name="Smith S.R."/>
            <person name="McClure R."/>
            <person name="Beliaev A."/>
            <person name="Bohutskyi P."/>
            <person name="Hill E.A."/>
            <person name="Rabines A."/>
            <person name="Zheng H."/>
            <person name="Allen L.Z."/>
            <person name="Kuo A."/>
            <person name="Grigoriev I.V."/>
            <person name="Allen A.E."/>
            <person name="Hazlebeck D."/>
            <person name="Allen E.E."/>
        </authorList>
    </citation>
    <scope>NUCLEOTIDE SEQUENCE</scope>
    <source>
        <strain evidence="2">Hildebrandi</strain>
    </source>
</reference>
<reference evidence="2" key="2">
    <citation type="submission" date="2021-04" db="EMBL/GenBank/DDBJ databases">
        <authorList>
            <person name="Podell S."/>
        </authorList>
    </citation>
    <scope>NUCLEOTIDE SEQUENCE</scope>
    <source>
        <strain evidence="2">Hildebrandi</strain>
    </source>
</reference>
<accession>A0A9K3PMP0</accession>
<proteinExistence type="predicted"/>
<gene>
    <name evidence="2" type="ORF">IV203_008439</name>
    <name evidence="3" type="ORF">IV203_029149</name>
</gene>
<evidence type="ECO:0000256" key="1">
    <source>
        <dbReference type="SAM" id="MobiDB-lite"/>
    </source>
</evidence>
<organism evidence="2 4">
    <name type="scientific">Nitzschia inconspicua</name>
    <dbReference type="NCBI Taxonomy" id="303405"/>
    <lineage>
        <taxon>Eukaryota</taxon>
        <taxon>Sar</taxon>
        <taxon>Stramenopiles</taxon>
        <taxon>Ochrophyta</taxon>
        <taxon>Bacillariophyta</taxon>
        <taxon>Bacillariophyceae</taxon>
        <taxon>Bacillariophycidae</taxon>
        <taxon>Bacillariales</taxon>
        <taxon>Bacillariaceae</taxon>
        <taxon>Nitzschia</taxon>
    </lineage>
</organism>
<feature type="region of interest" description="Disordered" evidence="1">
    <location>
        <begin position="1"/>
        <end position="25"/>
    </location>
</feature>
<evidence type="ECO:0000313" key="2">
    <source>
        <dbReference type="EMBL" id="KAG7352391.1"/>
    </source>
</evidence>
<protein>
    <submittedName>
        <fullName evidence="2">Uncharacterized protein</fullName>
    </submittedName>
</protein>
<dbReference type="AlphaFoldDB" id="A0A9K3PMP0"/>
<sequence>MSSRELIYSTKLQHHTSNQAEPHRQLAERGRLLDTVVSAASVVNKMLMENCGICTVYCDQQVKYEDWVQHQYHVSTSSLHHLVQKMNPNTPNQNSEIKQYQEFLFDEESVLESVASRDAEE</sequence>
<comment type="caution">
    <text evidence="2">The sequence shown here is derived from an EMBL/GenBank/DDBJ whole genome shotgun (WGS) entry which is preliminary data.</text>
</comment>
<dbReference type="EMBL" id="JAGRRH010000007">
    <property type="protein sequence ID" value="KAG7366479.1"/>
    <property type="molecule type" value="Genomic_DNA"/>
</dbReference>